<gene>
    <name evidence="2" type="ORF">NDU88_001181</name>
</gene>
<evidence type="ECO:0000313" key="3">
    <source>
        <dbReference type="Proteomes" id="UP001066276"/>
    </source>
</evidence>
<keyword evidence="3" id="KW-1185">Reference proteome</keyword>
<protein>
    <submittedName>
        <fullName evidence="2">Uncharacterized protein</fullName>
    </submittedName>
</protein>
<feature type="compositionally biased region" description="Basic residues" evidence="1">
    <location>
        <begin position="44"/>
        <end position="53"/>
    </location>
</feature>
<evidence type="ECO:0000313" key="2">
    <source>
        <dbReference type="EMBL" id="KAJ1122696.1"/>
    </source>
</evidence>
<name>A0AAV7P500_PLEWA</name>
<feature type="region of interest" description="Disordered" evidence="1">
    <location>
        <begin position="1"/>
        <end position="90"/>
    </location>
</feature>
<reference evidence="2" key="1">
    <citation type="journal article" date="2022" name="bioRxiv">
        <title>Sequencing and chromosome-scale assembly of the giantPleurodeles waltlgenome.</title>
        <authorList>
            <person name="Brown T."/>
            <person name="Elewa A."/>
            <person name="Iarovenko S."/>
            <person name="Subramanian E."/>
            <person name="Araus A.J."/>
            <person name="Petzold A."/>
            <person name="Susuki M."/>
            <person name="Suzuki K.-i.T."/>
            <person name="Hayashi T."/>
            <person name="Toyoda A."/>
            <person name="Oliveira C."/>
            <person name="Osipova E."/>
            <person name="Leigh N.D."/>
            <person name="Simon A."/>
            <person name="Yun M.H."/>
        </authorList>
    </citation>
    <scope>NUCLEOTIDE SEQUENCE</scope>
    <source>
        <strain evidence="2">20211129_DDA</strain>
        <tissue evidence="2">Liver</tissue>
    </source>
</reference>
<comment type="caution">
    <text evidence="2">The sequence shown here is derived from an EMBL/GenBank/DDBJ whole genome shotgun (WGS) entry which is preliminary data.</text>
</comment>
<dbReference type="Proteomes" id="UP001066276">
    <property type="component" value="Chromosome 7"/>
</dbReference>
<evidence type="ECO:0000256" key="1">
    <source>
        <dbReference type="SAM" id="MobiDB-lite"/>
    </source>
</evidence>
<proteinExistence type="predicted"/>
<accession>A0AAV7P500</accession>
<organism evidence="2 3">
    <name type="scientific">Pleurodeles waltl</name>
    <name type="common">Iberian ribbed newt</name>
    <dbReference type="NCBI Taxonomy" id="8319"/>
    <lineage>
        <taxon>Eukaryota</taxon>
        <taxon>Metazoa</taxon>
        <taxon>Chordata</taxon>
        <taxon>Craniata</taxon>
        <taxon>Vertebrata</taxon>
        <taxon>Euteleostomi</taxon>
        <taxon>Amphibia</taxon>
        <taxon>Batrachia</taxon>
        <taxon>Caudata</taxon>
        <taxon>Salamandroidea</taxon>
        <taxon>Salamandridae</taxon>
        <taxon>Pleurodelinae</taxon>
        <taxon>Pleurodeles</taxon>
    </lineage>
</organism>
<dbReference type="EMBL" id="JANPWB010000011">
    <property type="protein sequence ID" value="KAJ1122696.1"/>
    <property type="molecule type" value="Genomic_DNA"/>
</dbReference>
<sequence>MNEAKPPETEGEEKTSSKDARNKAHSTEGSEEASLKEAEDAREQRKKHGKTARGKRELNAYLRSAAGEPNVRKNVRLGPRGASAPIIPTK</sequence>
<dbReference type="AlphaFoldDB" id="A0AAV7P500"/>
<feature type="compositionally biased region" description="Basic and acidic residues" evidence="1">
    <location>
        <begin position="1"/>
        <end position="43"/>
    </location>
</feature>